<dbReference type="PANTHER" id="PTHR43008">
    <property type="entry name" value="BENZIL REDUCTASE"/>
    <property type="match status" value="1"/>
</dbReference>
<comment type="similarity">
    <text evidence="1">Belongs to the short-chain dehydrogenases/reductases (SDR) family.</text>
</comment>
<dbReference type="PRINTS" id="PR00081">
    <property type="entry name" value="GDHRDH"/>
</dbReference>
<dbReference type="EMBL" id="CP007139">
    <property type="protein sequence ID" value="AIE86279.1"/>
    <property type="molecule type" value="Genomic_DNA"/>
</dbReference>
<dbReference type="NCBIfam" id="TIGR02632">
    <property type="entry name" value="RhaD_aldol-ADH"/>
    <property type="match status" value="1"/>
</dbReference>
<dbReference type="Gene3D" id="3.40.50.720">
    <property type="entry name" value="NAD(P)-binding Rossmann-like Domain"/>
    <property type="match status" value="1"/>
</dbReference>
<evidence type="ECO:0000259" key="3">
    <source>
        <dbReference type="SMART" id="SM01007"/>
    </source>
</evidence>
<dbReference type="InterPro" id="IPR036409">
    <property type="entry name" value="Aldolase_II/adducin_N_sf"/>
</dbReference>
<gene>
    <name evidence="4" type="ORF">OP10G_2911</name>
</gene>
<accession>A0A068NXB9</accession>
<dbReference type="Proteomes" id="UP000027982">
    <property type="component" value="Chromosome"/>
</dbReference>
<dbReference type="STRING" id="661478.OP10G_2911"/>
<reference evidence="4 5" key="1">
    <citation type="journal article" date="2014" name="PLoS ONE">
        <title>The first complete genome sequence of the class fimbriimonadia in the phylum armatimonadetes.</title>
        <authorList>
            <person name="Hu Z.Y."/>
            <person name="Wang Y.Z."/>
            <person name="Im W.T."/>
            <person name="Wang S.Y."/>
            <person name="Zhao G.P."/>
            <person name="Zheng H.J."/>
            <person name="Quan Z.X."/>
        </authorList>
    </citation>
    <scope>NUCLEOTIDE SEQUENCE [LARGE SCALE GENOMIC DNA]</scope>
    <source>
        <strain evidence="4">Gsoil 348</strain>
    </source>
</reference>
<dbReference type="OrthoDB" id="9774430at2"/>
<dbReference type="SUPFAM" id="SSF51735">
    <property type="entry name" value="NAD(P)-binding Rossmann-fold domains"/>
    <property type="match status" value="1"/>
</dbReference>
<dbReference type="Gene3D" id="3.40.225.10">
    <property type="entry name" value="Class II aldolase/adducin N-terminal domain"/>
    <property type="match status" value="1"/>
</dbReference>
<organism evidence="4 5">
    <name type="scientific">Fimbriimonas ginsengisoli Gsoil 348</name>
    <dbReference type="NCBI Taxonomy" id="661478"/>
    <lineage>
        <taxon>Bacteria</taxon>
        <taxon>Bacillati</taxon>
        <taxon>Armatimonadota</taxon>
        <taxon>Fimbriimonadia</taxon>
        <taxon>Fimbriimonadales</taxon>
        <taxon>Fimbriimonadaceae</taxon>
        <taxon>Fimbriimonas</taxon>
    </lineage>
</organism>
<dbReference type="InterPro" id="IPR001303">
    <property type="entry name" value="Aldolase_II/adducin_N"/>
</dbReference>
<dbReference type="InterPro" id="IPR002347">
    <property type="entry name" value="SDR_fam"/>
</dbReference>
<dbReference type="HOGENOM" id="CLU_024866_0_0_0"/>
<keyword evidence="2" id="KW-0560">Oxidoreductase</keyword>
<dbReference type="eggNOG" id="COG1028">
    <property type="taxonomic scope" value="Bacteria"/>
</dbReference>
<dbReference type="InterPro" id="IPR036291">
    <property type="entry name" value="NAD(P)-bd_dom_sf"/>
</dbReference>
<dbReference type="GO" id="GO:0050664">
    <property type="term" value="F:oxidoreductase activity, acting on NAD(P)H, oxygen as acceptor"/>
    <property type="evidence" value="ECO:0007669"/>
    <property type="project" value="TreeGrafter"/>
</dbReference>
<protein>
    <submittedName>
        <fullName evidence="4">Rhamnulose-1-phosphate aldolase/alcohol dehydrogenase</fullName>
    </submittedName>
</protein>
<dbReference type="AlphaFoldDB" id="A0A068NXB9"/>
<evidence type="ECO:0000313" key="5">
    <source>
        <dbReference type="Proteomes" id="UP000027982"/>
    </source>
</evidence>
<dbReference type="SMART" id="SM01007">
    <property type="entry name" value="Aldolase_II"/>
    <property type="match status" value="1"/>
</dbReference>
<name>A0A068NXB9_FIMGI</name>
<dbReference type="eggNOG" id="COG3347">
    <property type="taxonomic scope" value="Bacteria"/>
</dbReference>
<keyword evidence="5" id="KW-1185">Reference proteome</keyword>
<dbReference type="Pfam" id="PF00596">
    <property type="entry name" value="Aldolase_II"/>
    <property type="match status" value="1"/>
</dbReference>
<dbReference type="KEGG" id="fgi:OP10G_2911"/>
<evidence type="ECO:0000256" key="1">
    <source>
        <dbReference type="ARBA" id="ARBA00006484"/>
    </source>
</evidence>
<proteinExistence type="inferred from homology"/>
<dbReference type="SUPFAM" id="SSF53639">
    <property type="entry name" value="AraD/HMP-PK domain-like"/>
    <property type="match status" value="1"/>
</dbReference>
<sequence>MHLRYLKDLWNDDETRGMDEPELLRYRSNLLGSDLRLTNFGGGNTSAKVTMADPVTGEDVTVLWVKGSGGDLGTIKRDGFATLYLDRLLALKNRYKGVDEEDAMADMYPLCTFNNNPRAASIDTPLHGFLPYKHVDHLHPDWAIALAACANGPEQLKRLEEETGLKLAWLPWKRPGFELGLWLQKADAENPGLDGIILGSHGLFTWGNTSRESYLNTLRVIDGIGQYVMKRVDAKGEALFGGAVGDVREDRERLAVDLLPALRGRIGGVIGHYDARPEVLRFVNSAKLDALAWQGTSCPDHFVRTKVRPMVLRDTSVAGIEAAFAKYRNEYRAYYEENRLPDSPALRNPNPTVVLVPGVGLFSFGKNKTEARITGEFYVNAIHVMEGATALAGELPMQAGIQPELVVDNYVALPLREAFNIEYWSLEEAKLQRMPPEKEMSRKVAVLVGASPGIGHGVAELLLKNGAHLVVTDVNAELAEKTAEEMRAKYGREVVASQAVNITDRESVRRMLDGVVSEYGGLDVLVNIAAVFIAPGPDGKVADELWKRTYEINVVGSAIIAEEARAVVAKQGTKGSFVLVSSANAVVSKKGSVAYDTSKAAVNHLVRELAIEFSPDVRVNAIAPATVVEGSQMFPRDRTISSLQKYDIAFEESESTEDLRAKLANFYAQRTLLKQPVSPAKVAEAIYLLATDRFSLTTGHVVPVDAGLPEAFLR</sequence>
<dbReference type="NCBIfam" id="NF006189">
    <property type="entry name" value="PRK08324.1-3"/>
    <property type="match status" value="1"/>
</dbReference>
<dbReference type="PANTHER" id="PTHR43008:SF4">
    <property type="entry name" value="CHAIN DEHYDROGENASE, PUTATIVE (AFU_ORTHOLOGUE AFUA_4G08710)-RELATED"/>
    <property type="match status" value="1"/>
</dbReference>
<evidence type="ECO:0000256" key="2">
    <source>
        <dbReference type="ARBA" id="ARBA00023002"/>
    </source>
</evidence>
<dbReference type="Pfam" id="PF13561">
    <property type="entry name" value="adh_short_C2"/>
    <property type="match status" value="1"/>
</dbReference>
<feature type="domain" description="Class II aldolase/adducin N-terminal" evidence="3">
    <location>
        <begin position="23"/>
        <end position="228"/>
    </location>
</feature>
<dbReference type="RefSeq" id="WP_038473154.1">
    <property type="nucleotide sequence ID" value="NZ_CP007139.1"/>
</dbReference>
<dbReference type="InterPro" id="IPR013454">
    <property type="entry name" value="Bifunc_RhaD/ADH"/>
</dbReference>
<evidence type="ECO:0000313" key="4">
    <source>
        <dbReference type="EMBL" id="AIE86279.1"/>
    </source>
</evidence>